<feature type="binding site" evidence="5">
    <location>
        <position position="250"/>
    </location>
    <ligand>
        <name>Mn(2+)</name>
        <dbReference type="ChEBI" id="CHEBI:29035"/>
        <label>2</label>
    </ligand>
</feature>
<proteinExistence type="inferred from homology"/>
<comment type="catalytic activity">
    <reaction evidence="5">
        <text>N-formimidoyl-L-glutamate + H2O = formamide + L-glutamate</text>
        <dbReference type="Rhea" id="RHEA:22492"/>
        <dbReference type="ChEBI" id="CHEBI:15377"/>
        <dbReference type="ChEBI" id="CHEBI:16397"/>
        <dbReference type="ChEBI" id="CHEBI:29985"/>
        <dbReference type="ChEBI" id="CHEBI:58928"/>
        <dbReference type="EC" id="3.5.3.8"/>
    </reaction>
</comment>
<dbReference type="PROSITE" id="PS51409">
    <property type="entry name" value="ARGINASE_2"/>
    <property type="match status" value="1"/>
</dbReference>
<keyword evidence="10" id="KW-1185">Reference proteome</keyword>
<evidence type="ECO:0000256" key="4">
    <source>
        <dbReference type="ARBA" id="ARBA00023211"/>
    </source>
</evidence>
<reference evidence="9 10" key="1">
    <citation type="submission" date="2018-05" db="EMBL/GenBank/DDBJ databases">
        <title>Polaribacter aquimarinus sp. nov., isolated from sediment in a sediment of sea.</title>
        <authorList>
            <person name="Lu D."/>
        </authorList>
    </citation>
    <scope>NUCLEOTIDE SEQUENCE [LARGE SCALE GENOMIC DNA]</scope>
    <source>
        <strain evidence="9 10">ZY113</strain>
    </source>
</reference>
<comment type="pathway">
    <text evidence="5">Amino-acid degradation; L-histidine degradation into L-glutamate; L-glutamate from N-formimidoyl-L-glutamate (hydrolase route): step 1/1.</text>
</comment>
<dbReference type="EC" id="3.5.3.8" evidence="5 6"/>
<keyword evidence="1 5" id="KW-0479">Metal-binding</keyword>
<feature type="binding site" evidence="5">
    <location>
        <position position="163"/>
    </location>
    <ligand>
        <name>Mn(2+)</name>
        <dbReference type="ChEBI" id="CHEBI:29035"/>
        <label>2</label>
    </ligand>
</feature>
<dbReference type="InterPro" id="IPR023696">
    <property type="entry name" value="Ureohydrolase_dom_sf"/>
</dbReference>
<dbReference type="SUPFAM" id="SSF52768">
    <property type="entry name" value="Arginase/deacetylase"/>
    <property type="match status" value="1"/>
</dbReference>
<evidence type="ECO:0000256" key="1">
    <source>
        <dbReference type="ARBA" id="ARBA00022723"/>
    </source>
</evidence>
<feature type="binding site" evidence="5 7">
    <location>
        <position position="163"/>
    </location>
    <ligand>
        <name>Mn(2+)</name>
        <dbReference type="ChEBI" id="CHEBI:29035"/>
        <label>1</label>
    </ligand>
</feature>
<dbReference type="GO" id="GO:0019557">
    <property type="term" value="P:L-histidine catabolic process to glutamate and formate"/>
    <property type="evidence" value="ECO:0007669"/>
    <property type="project" value="UniProtKB-UniPathway"/>
</dbReference>
<evidence type="ECO:0000256" key="3">
    <source>
        <dbReference type="ARBA" id="ARBA00022808"/>
    </source>
</evidence>
<name>A0A2U2J729_9FLAO</name>
<dbReference type="PANTHER" id="PTHR11358:SF35">
    <property type="entry name" value="FORMIMIDOYLGLUTAMASE"/>
    <property type="match status" value="1"/>
</dbReference>
<evidence type="ECO:0000256" key="8">
    <source>
        <dbReference type="PROSITE-ProRule" id="PRU00742"/>
    </source>
</evidence>
<evidence type="ECO:0000256" key="5">
    <source>
        <dbReference type="HAMAP-Rule" id="MF_00737"/>
    </source>
</evidence>
<dbReference type="CDD" id="cd09988">
    <property type="entry name" value="Formimidoylglutamase"/>
    <property type="match status" value="1"/>
</dbReference>
<dbReference type="PIRSF" id="PIRSF036979">
    <property type="entry name" value="Arginase"/>
    <property type="match status" value="1"/>
</dbReference>
<evidence type="ECO:0000256" key="6">
    <source>
        <dbReference type="NCBIfam" id="TIGR01227"/>
    </source>
</evidence>
<dbReference type="Gene3D" id="3.40.800.10">
    <property type="entry name" value="Ureohydrolase domain"/>
    <property type="match status" value="1"/>
</dbReference>
<dbReference type="PANTHER" id="PTHR11358">
    <property type="entry name" value="ARGINASE/AGMATINASE"/>
    <property type="match status" value="1"/>
</dbReference>
<dbReference type="GO" id="GO:0008783">
    <property type="term" value="F:agmatinase activity"/>
    <property type="evidence" value="ECO:0007669"/>
    <property type="project" value="TreeGrafter"/>
</dbReference>
<dbReference type="AlphaFoldDB" id="A0A2U2J729"/>
<dbReference type="Proteomes" id="UP000245670">
    <property type="component" value="Unassembled WGS sequence"/>
</dbReference>
<feature type="binding site" evidence="5">
    <location>
        <position position="252"/>
    </location>
    <ligand>
        <name>Mn(2+)</name>
        <dbReference type="ChEBI" id="CHEBI:29035"/>
        <label>2</label>
    </ligand>
</feature>
<comment type="caution">
    <text evidence="9">The sequence shown here is derived from an EMBL/GenBank/DDBJ whole genome shotgun (WGS) entry which is preliminary data.</text>
</comment>
<keyword evidence="2 5" id="KW-0378">Hydrolase</keyword>
<evidence type="ECO:0000313" key="9">
    <source>
        <dbReference type="EMBL" id="PWG04127.1"/>
    </source>
</evidence>
<dbReference type="InterPro" id="IPR006035">
    <property type="entry name" value="Ureohydrolase"/>
</dbReference>
<comment type="cofactor">
    <cofactor evidence="5 7">
        <name>Mn(2+)</name>
        <dbReference type="ChEBI" id="CHEBI:29035"/>
    </cofactor>
    <text evidence="5 7">Binds 2 manganese ions per subunit.</text>
</comment>
<feature type="binding site" evidence="5 7">
    <location>
        <position position="135"/>
    </location>
    <ligand>
        <name>Mn(2+)</name>
        <dbReference type="ChEBI" id="CHEBI:29035"/>
        <label>1</label>
    </ligand>
</feature>
<accession>A0A2U2J729</accession>
<dbReference type="OrthoDB" id="9788689at2"/>
<feature type="binding site" evidence="7">
    <location>
        <position position="252"/>
    </location>
    <ligand>
        <name>Mn(2+)</name>
        <dbReference type="ChEBI" id="CHEBI:29035"/>
        <label>1</label>
    </ligand>
</feature>
<evidence type="ECO:0000256" key="2">
    <source>
        <dbReference type="ARBA" id="ARBA00022801"/>
    </source>
</evidence>
<sequence length="321" mass="35970">MSFFENLKVDYKSGCLENYSGRKTTLENQYWYQEINVETIASKKLNKNIDIGIIGYVCEEGVQRNQGRIGTKNGPKAIRNQLGKVATHFKNKNIIDFGNIICVDNYLEDCHEAFSKSIAKIIQNKTLPIAIGGGHDIAYANFNGIKKALQQTAKRKIGIVNFDAHFDLRPVETVSNSGTPFNQILSENKNVDYFAIGIQQQANTKELFEIAKKLNVKYVTNFESETFSKDLKKKLSQFIEKVDYLYITIDLDGFSSAYAPGVSAPSPLGFSSQFAFAVLSFLLECKKVISVDIAEMNPEYDIDNTTARLAARLVDFIVCNS</sequence>
<feature type="binding site" evidence="5 7">
    <location>
        <position position="250"/>
    </location>
    <ligand>
        <name>Mn(2+)</name>
        <dbReference type="ChEBI" id="CHEBI:29035"/>
        <label>1</label>
    </ligand>
</feature>
<feature type="binding site" evidence="5 7">
    <location>
        <position position="167"/>
    </location>
    <ligand>
        <name>Mn(2+)</name>
        <dbReference type="ChEBI" id="CHEBI:29035"/>
        <label>1</label>
    </ligand>
</feature>
<evidence type="ECO:0000256" key="7">
    <source>
        <dbReference type="PIRSR" id="PIRSR036979-1"/>
    </source>
</evidence>
<comment type="similarity">
    <text evidence="5 8">Belongs to the arginase family.</text>
</comment>
<dbReference type="RefSeq" id="WP_109405944.1">
    <property type="nucleotide sequence ID" value="NZ_QFFG01000007.1"/>
</dbReference>
<dbReference type="GO" id="GO:0050415">
    <property type="term" value="F:formimidoylglutamase activity"/>
    <property type="evidence" value="ECO:0007669"/>
    <property type="project" value="UniProtKB-UniRule"/>
</dbReference>
<evidence type="ECO:0000313" key="10">
    <source>
        <dbReference type="Proteomes" id="UP000245670"/>
    </source>
</evidence>
<keyword evidence="4 5" id="KW-0464">Manganese</keyword>
<dbReference type="GO" id="GO:0019556">
    <property type="term" value="P:L-histidine catabolic process to glutamate and formamide"/>
    <property type="evidence" value="ECO:0007669"/>
    <property type="project" value="UniProtKB-UniRule"/>
</dbReference>
<dbReference type="InterPro" id="IPR005923">
    <property type="entry name" value="HutG"/>
</dbReference>
<keyword evidence="3 5" id="KW-0369">Histidine metabolism</keyword>
<feature type="binding site" evidence="7">
    <location>
        <position position="165"/>
    </location>
    <ligand>
        <name>Mn(2+)</name>
        <dbReference type="ChEBI" id="CHEBI:29035"/>
        <label>1</label>
    </ligand>
</feature>
<comment type="function">
    <text evidence="5">Catalyzes the conversion of N-formimidoyl-L-glutamate to L-glutamate and formamide.</text>
</comment>
<dbReference type="GO" id="GO:0033389">
    <property type="term" value="P:putrescine biosynthetic process from arginine, via agmatine"/>
    <property type="evidence" value="ECO:0007669"/>
    <property type="project" value="TreeGrafter"/>
</dbReference>
<dbReference type="NCBIfam" id="TIGR01227">
    <property type="entry name" value="hutG"/>
    <property type="match status" value="1"/>
</dbReference>
<organism evidence="9 10">
    <name type="scientific">Polaribacter aquimarinus</name>
    <dbReference type="NCBI Taxonomy" id="2100726"/>
    <lineage>
        <taxon>Bacteria</taxon>
        <taxon>Pseudomonadati</taxon>
        <taxon>Bacteroidota</taxon>
        <taxon>Flavobacteriia</taxon>
        <taxon>Flavobacteriales</taxon>
        <taxon>Flavobacteriaceae</taxon>
    </lineage>
</organism>
<dbReference type="EMBL" id="QFFG01000007">
    <property type="protein sequence ID" value="PWG04127.1"/>
    <property type="molecule type" value="Genomic_DNA"/>
</dbReference>
<dbReference type="GO" id="GO:0030145">
    <property type="term" value="F:manganese ion binding"/>
    <property type="evidence" value="ECO:0007669"/>
    <property type="project" value="UniProtKB-UniRule"/>
</dbReference>
<gene>
    <name evidence="5 9" type="primary">hutG</name>
    <name evidence="9" type="ORF">DIS07_14265</name>
</gene>
<protein>
    <recommendedName>
        <fullName evidence="5 6">Formimidoylglutamase</fullName>
        <ecNumber evidence="5 6">3.5.3.8</ecNumber>
    </recommendedName>
    <alternativeName>
        <fullName evidence="5">Formiminoglutamase</fullName>
    </alternativeName>
    <alternativeName>
        <fullName evidence="5">Formiminoglutamate hydrolase</fullName>
    </alternativeName>
</protein>
<dbReference type="UniPathway" id="UPA00379">
    <property type="reaction ID" value="UER00552"/>
</dbReference>
<feature type="binding site" evidence="5">
    <location>
        <position position="165"/>
    </location>
    <ligand>
        <name>Mn(2+)</name>
        <dbReference type="ChEBI" id="CHEBI:29035"/>
        <label>2</label>
    </ligand>
</feature>
<dbReference type="HAMAP" id="MF_00737">
    <property type="entry name" value="Formimidoylglutam"/>
    <property type="match status" value="1"/>
</dbReference>
<dbReference type="Pfam" id="PF00491">
    <property type="entry name" value="Arginase"/>
    <property type="match status" value="1"/>
</dbReference>